<feature type="transmembrane region" description="Helical" evidence="1">
    <location>
        <begin position="47"/>
        <end position="77"/>
    </location>
</feature>
<gene>
    <name evidence="2" type="ORF">A5635_21770</name>
</gene>
<keyword evidence="1" id="KW-0472">Membrane</keyword>
<organism evidence="2 3">
    <name type="scientific">Mycobacterium asiaticum</name>
    <dbReference type="NCBI Taxonomy" id="1790"/>
    <lineage>
        <taxon>Bacteria</taxon>
        <taxon>Bacillati</taxon>
        <taxon>Actinomycetota</taxon>
        <taxon>Actinomycetes</taxon>
        <taxon>Mycobacteriales</taxon>
        <taxon>Mycobacteriaceae</taxon>
        <taxon>Mycobacterium</taxon>
    </lineage>
</organism>
<dbReference type="Proteomes" id="UP000093819">
    <property type="component" value="Unassembled WGS sequence"/>
</dbReference>
<protein>
    <submittedName>
        <fullName evidence="2">Uncharacterized protein</fullName>
    </submittedName>
</protein>
<keyword evidence="1" id="KW-1133">Transmembrane helix</keyword>
<accession>A0A1A3NL43</accession>
<sequence length="79" mass="8068">MSFLHALGYSAIWSIAATTAIAIMFFGTVAASAVFESDFWVRFGWPAGLIAAVAGVIAVSALSGLSAMSVVALAIWVSA</sequence>
<reference evidence="2 3" key="1">
    <citation type="submission" date="2016-06" db="EMBL/GenBank/DDBJ databases">
        <authorList>
            <person name="Kjaerup R.B."/>
            <person name="Dalgaard T.S."/>
            <person name="Juul-Madsen H.R."/>
        </authorList>
    </citation>
    <scope>NUCLEOTIDE SEQUENCE [LARGE SCALE GENOMIC DNA]</scope>
    <source>
        <strain evidence="2 3">1245335.1</strain>
    </source>
</reference>
<evidence type="ECO:0000256" key="1">
    <source>
        <dbReference type="SAM" id="Phobius"/>
    </source>
</evidence>
<name>A0A1A3NL43_MYCAS</name>
<feature type="transmembrane region" description="Helical" evidence="1">
    <location>
        <begin position="12"/>
        <end position="35"/>
    </location>
</feature>
<dbReference type="RefSeq" id="WP_065035546.1">
    <property type="nucleotide sequence ID" value="NZ_LZLR01000093.1"/>
</dbReference>
<proteinExistence type="predicted"/>
<evidence type="ECO:0000313" key="3">
    <source>
        <dbReference type="Proteomes" id="UP000093819"/>
    </source>
</evidence>
<dbReference type="EMBL" id="LZLR01000093">
    <property type="protein sequence ID" value="OBK22546.1"/>
    <property type="molecule type" value="Genomic_DNA"/>
</dbReference>
<dbReference type="AlphaFoldDB" id="A0A1A3NL43"/>
<keyword evidence="1" id="KW-0812">Transmembrane</keyword>
<comment type="caution">
    <text evidence="2">The sequence shown here is derived from an EMBL/GenBank/DDBJ whole genome shotgun (WGS) entry which is preliminary data.</text>
</comment>
<evidence type="ECO:0000313" key="2">
    <source>
        <dbReference type="EMBL" id="OBK22546.1"/>
    </source>
</evidence>